<dbReference type="Proteomes" id="UP000646745">
    <property type="component" value="Unassembled WGS sequence"/>
</dbReference>
<evidence type="ECO:0000256" key="1">
    <source>
        <dbReference type="SAM" id="SignalP"/>
    </source>
</evidence>
<feature type="signal peptide" evidence="1">
    <location>
        <begin position="1"/>
        <end position="27"/>
    </location>
</feature>
<evidence type="ECO:0000313" key="3">
    <source>
        <dbReference type="Proteomes" id="UP000646745"/>
    </source>
</evidence>
<name>A0ABQ3E7A4_9GAMM</name>
<evidence type="ECO:0000313" key="2">
    <source>
        <dbReference type="EMBL" id="GHB21759.1"/>
    </source>
</evidence>
<dbReference type="RefSeq" id="WP_189444612.1">
    <property type="nucleotide sequence ID" value="NZ_BMZI01000004.1"/>
</dbReference>
<dbReference type="EMBL" id="BMZI01000004">
    <property type="protein sequence ID" value="GHB21759.1"/>
    <property type="molecule type" value="Genomic_DNA"/>
</dbReference>
<proteinExistence type="predicted"/>
<keyword evidence="1" id="KW-0732">Signal</keyword>
<evidence type="ECO:0008006" key="4">
    <source>
        <dbReference type="Google" id="ProtNLM"/>
    </source>
</evidence>
<accession>A0ABQ3E7A4</accession>
<comment type="caution">
    <text evidence="2">The sequence shown here is derived from an EMBL/GenBank/DDBJ whole genome shotgun (WGS) entry which is preliminary data.</text>
</comment>
<organism evidence="2 3">
    <name type="scientific">Salinicola rhizosphaerae</name>
    <dbReference type="NCBI Taxonomy" id="1443141"/>
    <lineage>
        <taxon>Bacteria</taxon>
        <taxon>Pseudomonadati</taxon>
        <taxon>Pseudomonadota</taxon>
        <taxon>Gammaproteobacteria</taxon>
        <taxon>Oceanospirillales</taxon>
        <taxon>Halomonadaceae</taxon>
        <taxon>Salinicola</taxon>
    </lineage>
</organism>
<reference evidence="3" key="1">
    <citation type="journal article" date="2019" name="Int. J. Syst. Evol. Microbiol.">
        <title>The Global Catalogue of Microorganisms (GCM) 10K type strain sequencing project: providing services to taxonomists for standard genome sequencing and annotation.</title>
        <authorList>
            <consortium name="The Broad Institute Genomics Platform"/>
            <consortium name="The Broad Institute Genome Sequencing Center for Infectious Disease"/>
            <person name="Wu L."/>
            <person name="Ma J."/>
        </authorList>
    </citation>
    <scope>NUCLEOTIDE SEQUENCE [LARGE SCALE GENOMIC DNA]</scope>
    <source>
        <strain evidence="3">KCTC 32998</strain>
    </source>
</reference>
<sequence>MTLRMTSRNWLLPAAILGGSMSTAAMAGGEALSSSDLQRLLDQAGQYGFTRYEKFDVDADDNRLEIEGWRADGWELDVAMRLNDGELLRESQRRSTTPDWSLDGDELRAALEQARQRGMQRFSELEVDSDGHIEIEGYRAGATHEDFDLDLHRDSLGRTDANATGETG</sequence>
<feature type="chain" id="PRO_5047361369" description="PepSY domain-containing protein" evidence="1">
    <location>
        <begin position="28"/>
        <end position="168"/>
    </location>
</feature>
<protein>
    <recommendedName>
        <fullName evidence="4">PepSY domain-containing protein</fullName>
    </recommendedName>
</protein>
<keyword evidence="3" id="KW-1185">Reference proteome</keyword>
<gene>
    <name evidence="2" type="ORF">GCM10009038_20810</name>
</gene>